<dbReference type="Pfam" id="PF00535">
    <property type="entry name" value="Glycos_transf_2"/>
    <property type="match status" value="1"/>
</dbReference>
<proteinExistence type="inferred from homology"/>
<keyword evidence="2" id="KW-0328">Glycosyltransferase</keyword>
<sequence length="684" mass="75416">MEQLSIDGKFFRSGGRRVDVRMVTYGPLPGGWPGDFSEDFDRIAAAGFNAIRLYEMPVRRLLDAAQSRGLRVFAGLRWPQAMDFLKDGRILASTHVALAEHLREVEGHAALAGVFVANEVPADLVRWMGPVKVRKTIEELISLGKEIRPDILWCYGNYPSTEYLEPENADFTAFNVYLENEGAFRKYLRRLHHIAGDRPVMISEFGLDSRRNGTAKQAEALSWAIRAAREEGIAGMTVYAWTDRWWNAEMEVIDWDFGLIDRENQAKPALDGVTAALRIESDAGAAETISVIVCTRNGSSRIGACLKALERQTLTAHEIIVVDDGSTDGTADLVEKSFPDVILLQLEPSGLSAARNAGAEAATGSIVAFTDDDCEADQDWLAGLSQTFAKGWDAAGGPNLPPPPQNGAEAVVAAAPGAPSHVMLDDEEAEHLPGCNIAVRRAAYFDIGGFDPQFRTAGDDVDFCWRLRDKGYRLGFSPTAFVWHHRRPSLRGYLKQQIGYGKAEALLIAKHPARFTSSGDAKWDGFVYSGGPVRAVEGSIIYHGPMGQAGYQGVVDRMQPLRPLDPDFDKPLERAQLALLSWLQPRLRSWYRCGRWSTAAVAHNGHSPLLPCKEISIWSQEGKTRDEFLQMLLKQGWKPCGASELWDVEKNGSRLLLATERGDGVGKLTLVRIGGDQPELDCLR</sequence>
<gene>
    <name evidence="6" type="ORF">HHL09_11995</name>
</gene>
<evidence type="ECO:0000256" key="2">
    <source>
        <dbReference type="ARBA" id="ARBA00022676"/>
    </source>
</evidence>
<dbReference type="Gene3D" id="3.20.20.80">
    <property type="entry name" value="Glycosidases"/>
    <property type="match status" value="1"/>
</dbReference>
<dbReference type="AlphaFoldDB" id="A0A858RKA0"/>
<keyword evidence="7" id="KW-1185">Reference proteome</keyword>
<dbReference type="Pfam" id="PF13632">
    <property type="entry name" value="Glyco_trans_2_3"/>
    <property type="match status" value="1"/>
</dbReference>
<accession>A0A858RKA0</accession>
<evidence type="ECO:0000256" key="1">
    <source>
        <dbReference type="ARBA" id="ARBA00006739"/>
    </source>
</evidence>
<dbReference type="Gene3D" id="3.90.550.10">
    <property type="entry name" value="Spore Coat Polysaccharide Biosynthesis Protein SpsA, Chain A"/>
    <property type="match status" value="1"/>
</dbReference>
<evidence type="ECO:0000313" key="6">
    <source>
        <dbReference type="EMBL" id="QJE96473.1"/>
    </source>
</evidence>
<organism evidence="6 7">
    <name type="scientific">Luteolibacter luteus</name>
    <dbReference type="NCBI Taxonomy" id="2728835"/>
    <lineage>
        <taxon>Bacteria</taxon>
        <taxon>Pseudomonadati</taxon>
        <taxon>Verrucomicrobiota</taxon>
        <taxon>Verrucomicrobiia</taxon>
        <taxon>Verrucomicrobiales</taxon>
        <taxon>Verrucomicrobiaceae</taxon>
        <taxon>Luteolibacter</taxon>
    </lineage>
</organism>
<dbReference type="Proteomes" id="UP000501812">
    <property type="component" value="Chromosome"/>
</dbReference>
<comment type="similarity">
    <text evidence="1">Belongs to the glycosyltransferase 2 family.</text>
</comment>
<dbReference type="GO" id="GO:0016757">
    <property type="term" value="F:glycosyltransferase activity"/>
    <property type="evidence" value="ECO:0007669"/>
    <property type="project" value="UniProtKB-KW"/>
</dbReference>
<dbReference type="InterPro" id="IPR017853">
    <property type="entry name" value="GH"/>
</dbReference>
<dbReference type="PANTHER" id="PTHR43179">
    <property type="entry name" value="RHAMNOSYLTRANSFERASE WBBL"/>
    <property type="match status" value="1"/>
</dbReference>
<dbReference type="KEGG" id="luo:HHL09_11995"/>
<dbReference type="SUPFAM" id="SSF51445">
    <property type="entry name" value="(Trans)glycosidases"/>
    <property type="match status" value="1"/>
</dbReference>
<dbReference type="EMBL" id="CP051774">
    <property type="protein sequence ID" value="QJE96473.1"/>
    <property type="molecule type" value="Genomic_DNA"/>
</dbReference>
<dbReference type="PANTHER" id="PTHR43179:SF12">
    <property type="entry name" value="GALACTOFURANOSYLTRANSFERASE GLFT2"/>
    <property type="match status" value="1"/>
</dbReference>
<evidence type="ECO:0000259" key="4">
    <source>
        <dbReference type="Pfam" id="PF00535"/>
    </source>
</evidence>
<reference evidence="6 7" key="1">
    <citation type="submission" date="2020-04" db="EMBL/GenBank/DDBJ databases">
        <title>Luteolibacter sp. G-1-1-1 isolated from soil.</title>
        <authorList>
            <person name="Dahal R.H."/>
        </authorList>
    </citation>
    <scope>NUCLEOTIDE SEQUENCE [LARGE SCALE GENOMIC DNA]</scope>
    <source>
        <strain evidence="6 7">G-1-1-1</strain>
    </source>
</reference>
<protein>
    <submittedName>
        <fullName evidence="6">Glycosyltransferase</fullName>
    </submittedName>
</protein>
<name>A0A858RKA0_9BACT</name>
<evidence type="ECO:0000256" key="3">
    <source>
        <dbReference type="ARBA" id="ARBA00022679"/>
    </source>
</evidence>
<feature type="domain" description="Glycosyltransferase 2-like" evidence="5">
    <location>
        <begin position="433"/>
        <end position="497"/>
    </location>
</feature>
<dbReference type="InterPro" id="IPR001173">
    <property type="entry name" value="Glyco_trans_2-like"/>
</dbReference>
<evidence type="ECO:0000259" key="5">
    <source>
        <dbReference type="Pfam" id="PF13632"/>
    </source>
</evidence>
<evidence type="ECO:0000313" key="7">
    <source>
        <dbReference type="Proteomes" id="UP000501812"/>
    </source>
</evidence>
<keyword evidence="3 6" id="KW-0808">Transferase</keyword>
<dbReference type="InterPro" id="IPR029044">
    <property type="entry name" value="Nucleotide-diphossugar_trans"/>
</dbReference>
<dbReference type="RefSeq" id="WP_169454874.1">
    <property type="nucleotide sequence ID" value="NZ_CP051774.1"/>
</dbReference>
<feature type="domain" description="Glycosyltransferase 2-like" evidence="4">
    <location>
        <begin position="290"/>
        <end position="399"/>
    </location>
</feature>
<dbReference type="SUPFAM" id="SSF53448">
    <property type="entry name" value="Nucleotide-diphospho-sugar transferases"/>
    <property type="match status" value="1"/>
</dbReference>